<evidence type="ECO:0000313" key="3">
    <source>
        <dbReference type="Proteomes" id="UP000544872"/>
    </source>
</evidence>
<dbReference type="InterPro" id="IPR042204">
    <property type="entry name" value="2Fe-2S-bd_N"/>
</dbReference>
<reference evidence="2 3" key="1">
    <citation type="submission" date="2020-08" db="EMBL/GenBank/DDBJ databases">
        <title>Genomic Encyclopedia of Type Strains, Phase IV (KMG-IV): sequencing the most valuable type-strain genomes for metagenomic binning, comparative biology and taxonomic classification.</title>
        <authorList>
            <person name="Goeker M."/>
        </authorList>
    </citation>
    <scope>NUCLEOTIDE SEQUENCE [LARGE SCALE GENOMIC DNA]</scope>
    <source>
        <strain evidence="2 3">DSM 11590</strain>
    </source>
</reference>
<proteinExistence type="predicted"/>
<dbReference type="EMBL" id="JACIIX010000002">
    <property type="protein sequence ID" value="MBB6209398.1"/>
    <property type="molecule type" value="Genomic_DNA"/>
</dbReference>
<dbReference type="SUPFAM" id="SSF54292">
    <property type="entry name" value="2Fe-2S ferredoxin-like"/>
    <property type="match status" value="1"/>
</dbReference>
<dbReference type="Pfam" id="PF13510">
    <property type="entry name" value="Fer2_4"/>
    <property type="match status" value="1"/>
</dbReference>
<dbReference type="GO" id="GO:0051536">
    <property type="term" value="F:iron-sulfur cluster binding"/>
    <property type="evidence" value="ECO:0007669"/>
    <property type="project" value="InterPro"/>
</dbReference>
<keyword evidence="1" id="KW-0560">Oxidoreductase</keyword>
<dbReference type="GO" id="GO:0016491">
    <property type="term" value="F:oxidoreductase activity"/>
    <property type="evidence" value="ECO:0007669"/>
    <property type="project" value="UniProtKB-KW"/>
</dbReference>
<evidence type="ECO:0000256" key="1">
    <source>
        <dbReference type="ARBA" id="ARBA00023002"/>
    </source>
</evidence>
<sequence>MSLLVRYAEQSRPPVHFFLDGQPQTALSGDTLLTAILTCANRLRQTEFTGENRAGFCLMGACQDCWIQVRRGTGPVERLRACSTLLEEGMSLSTSATVPPVMTGAAS</sequence>
<dbReference type="Proteomes" id="UP000544872">
    <property type="component" value="Unassembled WGS sequence"/>
</dbReference>
<organism evidence="2 3">
    <name type="scientific">Novispirillum itersonii</name>
    <name type="common">Aquaspirillum itersonii</name>
    <dbReference type="NCBI Taxonomy" id="189"/>
    <lineage>
        <taxon>Bacteria</taxon>
        <taxon>Pseudomonadati</taxon>
        <taxon>Pseudomonadota</taxon>
        <taxon>Alphaproteobacteria</taxon>
        <taxon>Rhodospirillales</taxon>
        <taxon>Novispirillaceae</taxon>
        <taxon>Novispirillum</taxon>
    </lineage>
</organism>
<dbReference type="AlphaFoldDB" id="A0A7W9ZDW9"/>
<dbReference type="InterPro" id="IPR036010">
    <property type="entry name" value="2Fe-2S_ferredoxin-like_sf"/>
</dbReference>
<evidence type="ECO:0000313" key="2">
    <source>
        <dbReference type="EMBL" id="MBB6209398.1"/>
    </source>
</evidence>
<dbReference type="Gene3D" id="3.10.20.440">
    <property type="entry name" value="2Fe-2S iron-sulphur cluster binding domain, sarcosine oxidase, alpha subunit, N-terminal domain"/>
    <property type="match status" value="1"/>
</dbReference>
<protein>
    <recommendedName>
        <fullName evidence="4">Ferredoxin</fullName>
    </recommendedName>
</protein>
<comment type="caution">
    <text evidence="2">The sequence shown here is derived from an EMBL/GenBank/DDBJ whole genome shotgun (WGS) entry which is preliminary data.</text>
</comment>
<keyword evidence="3" id="KW-1185">Reference proteome</keyword>
<name>A0A7W9ZDW9_NOVIT</name>
<gene>
    <name evidence="2" type="ORF">FHS48_000800</name>
</gene>
<evidence type="ECO:0008006" key="4">
    <source>
        <dbReference type="Google" id="ProtNLM"/>
    </source>
</evidence>
<dbReference type="RefSeq" id="WP_184261642.1">
    <property type="nucleotide sequence ID" value="NZ_JACIIX010000002.1"/>
</dbReference>
<accession>A0A7W9ZDW9</accession>